<name>A0A194VH76_CYTMA</name>
<evidence type="ECO:0000313" key="1">
    <source>
        <dbReference type="EMBL" id="KUI63486.1"/>
    </source>
</evidence>
<dbReference type="OrthoDB" id="2140489at2759"/>
<keyword evidence="2" id="KW-1185">Reference proteome</keyword>
<dbReference type="SUPFAM" id="SSF54909">
    <property type="entry name" value="Dimeric alpha+beta barrel"/>
    <property type="match status" value="1"/>
</dbReference>
<dbReference type="Proteomes" id="UP000078559">
    <property type="component" value="Unassembled WGS sequence"/>
</dbReference>
<proteinExistence type="predicted"/>
<dbReference type="AlphaFoldDB" id="A0A194VH76"/>
<accession>A0A194VH76</accession>
<organism evidence="1 2">
    <name type="scientific">Cytospora mali</name>
    <name type="common">Apple Valsa canker fungus</name>
    <name type="synonym">Valsa mali</name>
    <dbReference type="NCBI Taxonomy" id="578113"/>
    <lineage>
        <taxon>Eukaryota</taxon>
        <taxon>Fungi</taxon>
        <taxon>Dikarya</taxon>
        <taxon>Ascomycota</taxon>
        <taxon>Pezizomycotina</taxon>
        <taxon>Sordariomycetes</taxon>
        <taxon>Sordariomycetidae</taxon>
        <taxon>Diaporthales</taxon>
        <taxon>Cytosporaceae</taxon>
        <taxon>Cytospora</taxon>
    </lineage>
</organism>
<dbReference type="InterPro" id="IPR011008">
    <property type="entry name" value="Dimeric_a/b-barrel"/>
</dbReference>
<sequence>MTINDVPPGKASFPEGPILHQQTVDTLPYEAPRRIVMSPYVEKEHLLDLETLDVENGILAEALTKLNCLREDYATAPYLETFNWGEVMDRVRELTTARKHDWRETTFYIVAFRSRYVPGIDYSHLGDLDKAAHAEATASGGFLKYWFGTPNEDLRNLATCIWRSREDAKRGGIGPAHKEAVQAVRTMYAEWRIDQHQLVIRDGVSSWEITDWTA</sequence>
<dbReference type="PANTHER" id="PTHR36986">
    <property type="entry name" value="UPF0643 PROTEIN PB2B2.08"/>
    <property type="match status" value="1"/>
</dbReference>
<reference evidence="1" key="1">
    <citation type="submission" date="2014-12" db="EMBL/GenBank/DDBJ databases">
        <title>Genome Sequence of Valsa Canker Pathogens Uncovers a Specific Adaption of Colonization on Woody Bark.</title>
        <authorList>
            <person name="Yin Z."/>
            <person name="Liu H."/>
            <person name="Gao X."/>
            <person name="Li Z."/>
            <person name="Song N."/>
            <person name="Ke X."/>
            <person name="Dai Q."/>
            <person name="Wu Y."/>
            <person name="Sun Y."/>
            <person name="Xu J.-R."/>
            <person name="Kang Z.K."/>
            <person name="Wang L."/>
            <person name="Huang L."/>
        </authorList>
    </citation>
    <scope>NUCLEOTIDE SEQUENCE [LARGE SCALE GENOMIC DNA]</scope>
    <source>
        <strain evidence="1">03-8</strain>
    </source>
</reference>
<evidence type="ECO:0000313" key="2">
    <source>
        <dbReference type="Proteomes" id="UP000078559"/>
    </source>
</evidence>
<dbReference type="PANTHER" id="PTHR36986:SF1">
    <property type="entry name" value="UPF0643 PROTEIN PB2B2.08"/>
    <property type="match status" value="1"/>
</dbReference>
<gene>
    <name evidence="1" type="ORF">VM1G_10357</name>
</gene>
<dbReference type="EMBL" id="KN796113">
    <property type="protein sequence ID" value="KUI63486.1"/>
    <property type="molecule type" value="Genomic_DNA"/>
</dbReference>
<protein>
    <submittedName>
        <fullName evidence="1">UPF0643 protein PB2B2.08</fullName>
    </submittedName>
</protein>